<accession>A0A917QLN5</accession>
<reference evidence="1" key="1">
    <citation type="journal article" date="2014" name="Int. J. Syst. Evol. Microbiol.">
        <title>Complete genome sequence of Corynebacterium casei LMG S-19264T (=DSM 44701T), isolated from a smear-ripened cheese.</title>
        <authorList>
            <consortium name="US DOE Joint Genome Institute (JGI-PGF)"/>
            <person name="Walter F."/>
            <person name="Albersmeier A."/>
            <person name="Kalinowski J."/>
            <person name="Ruckert C."/>
        </authorList>
    </citation>
    <scope>NUCLEOTIDE SEQUENCE</scope>
    <source>
        <strain evidence="1">CGMCC 4.7278</strain>
    </source>
</reference>
<name>A0A917QLN5_9NOCA</name>
<comment type="caution">
    <text evidence="1">The sequence shown here is derived from an EMBL/GenBank/DDBJ whole genome shotgun (WGS) entry which is preliminary data.</text>
</comment>
<reference evidence="1" key="2">
    <citation type="submission" date="2020-09" db="EMBL/GenBank/DDBJ databases">
        <authorList>
            <person name="Sun Q."/>
            <person name="Zhou Y."/>
        </authorList>
    </citation>
    <scope>NUCLEOTIDE SEQUENCE</scope>
    <source>
        <strain evidence="1">CGMCC 4.7278</strain>
    </source>
</reference>
<evidence type="ECO:0000313" key="2">
    <source>
        <dbReference type="Proteomes" id="UP000612956"/>
    </source>
</evidence>
<dbReference type="Proteomes" id="UP000612956">
    <property type="component" value="Unassembled WGS sequence"/>
</dbReference>
<organism evidence="1 2">
    <name type="scientific">Nocardia camponoti</name>
    <dbReference type="NCBI Taxonomy" id="1616106"/>
    <lineage>
        <taxon>Bacteria</taxon>
        <taxon>Bacillati</taxon>
        <taxon>Actinomycetota</taxon>
        <taxon>Actinomycetes</taxon>
        <taxon>Mycobacteriales</taxon>
        <taxon>Nocardiaceae</taxon>
        <taxon>Nocardia</taxon>
    </lineage>
</organism>
<sequence>MSVTAKWSDFLRDPNRIVEEMEANGDVILVRRSAPAVRLSSADTSAANNDTLSSIMQLLAVTLDDEMLDRMVGRLALVFPWIELLPDASRVEFVGEFLSLARGGLAVGRVDRLGTMLEAWKETARAYADPQISVDGSDLHYLETPEPVPAPEAQR</sequence>
<dbReference type="RefSeq" id="WP_188829381.1">
    <property type="nucleotide sequence ID" value="NZ_BMMW01000002.1"/>
</dbReference>
<dbReference type="AlphaFoldDB" id="A0A917QLN5"/>
<keyword evidence="2" id="KW-1185">Reference proteome</keyword>
<dbReference type="EMBL" id="BMMW01000002">
    <property type="protein sequence ID" value="GGK55150.1"/>
    <property type="molecule type" value="Genomic_DNA"/>
</dbReference>
<proteinExistence type="predicted"/>
<evidence type="ECO:0008006" key="3">
    <source>
        <dbReference type="Google" id="ProtNLM"/>
    </source>
</evidence>
<protein>
    <recommendedName>
        <fullName evidence="3">Type II toxin-antitoxin system Phd/YefM family antitoxin</fullName>
    </recommendedName>
</protein>
<gene>
    <name evidence="1" type="ORF">GCM10011591_28870</name>
</gene>
<evidence type="ECO:0000313" key="1">
    <source>
        <dbReference type="EMBL" id="GGK55150.1"/>
    </source>
</evidence>